<dbReference type="Pfam" id="PF00156">
    <property type="entry name" value="Pribosyltran"/>
    <property type="match status" value="1"/>
</dbReference>
<evidence type="ECO:0000313" key="5">
    <source>
        <dbReference type="Proteomes" id="UP000477980"/>
    </source>
</evidence>
<dbReference type="Pfam" id="PF18912">
    <property type="entry name" value="DZR_2"/>
    <property type="match status" value="1"/>
</dbReference>
<dbReference type="RefSeq" id="WP_153091636.1">
    <property type="nucleotide sequence ID" value="NZ_VZAH01000014.1"/>
</dbReference>
<comment type="caution">
    <text evidence="4">The sequence shown here is derived from an EMBL/GenBank/DDBJ whole genome shotgun (WGS) entry which is preliminary data.</text>
</comment>
<sequence length="242" mass="27931">MKLSLLGNIIDFLFPRYCAICDERLLGTEEMLCATCLQDLPITPTWEAPYENNMAKMFWGRIPIEKCAALFYYHSHSNPSYIIYKLKYHHRPDTGNYLGRLIASKGIESDFFKDIDAIIPIPITKSRRKTRGYNQSEEIARGIQERTHLTIITDAIRRVTFTESQTQKDRWQRQENVKHVFQLSDTYHDKDGKHPITDLAGKHLLIVDDVCTTGATLISCCEELQKAGKMKFSITTIGWTHD</sequence>
<evidence type="ECO:0000313" key="4">
    <source>
        <dbReference type="EMBL" id="MQP13149.1"/>
    </source>
</evidence>
<dbReference type="InterPro" id="IPR051910">
    <property type="entry name" value="ComF/GntX_DNA_util-trans"/>
</dbReference>
<dbReference type="OrthoDB" id="9779910at2"/>
<dbReference type="InterPro" id="IPR000836">
    <property type="entry name" value="PRTase_dom"/>
</dbReference>
<evidence type="ECO:0000259" key="3">
    <source>
        <dbReference type="Pfam" id="PF18912"/>
    </source>
</evidence>
<gene>
    <name evidence="4" type="ORF">F7D25_01700</name>
</gene>
<accession>A0A6G1VI95</accession>
<dbReference type="AlphaFoldDB" id="A0A6G1VI95"/>
<feature type="domain" description="Phosphoribosyltransferase" evidence="2">
    <location>
        <begin position="172"/>
        <end position="228"/>
    </location>
</feature>
<dbReference type="InterPro" id="IPR044005">
    <property type="entry name" value="DZR_2"/>
</dbReference>
<organism evidence="4 5">
    <name type="scientific">Segatella copri</name>
    <dbReference type="NCBI Taxonomy" id="165179"/>
    <lineage>
        <taxon>Bacteria</taxon>
        <taxon>Pseudomonadati</taxon>
        <taxon>Bacteroidota</taxon>
        <taxon>Bacteroidia</taxon>
        <taxon>Bacteroidales</taxon>
        <taxon>Prevotellaceae</taxon>
        <taxon>Segatella</taxon>
    </lineage>
</organism>
<comment type="similarity">
    <text evidence="1">Belongs to the ComF/GntX family.</text>
</comment>
<dbReference type="PANTHER" id="PTHR47505:SF1">
    <property type="entry name" value="DNA UTILIZATION PROTEIN YHGH"/>
    <property type="match status" value="1"/>
</dbReference>
<dbReference type="Proteomes" id="UP000477980">
    <property type="component" value="Unassembled WGS sequence"/>
</dbReference>
<evidence type="ECO:0000256" key="1">
    <source>
        <dbReference type="ARBA" id="ARBA00008007"/>
    </source>
</evidence>
<dbReference type="PANTHER" id="PTHR47505">
    <property type="entry name" value="DNA UTILIZATION PROTEIN YHGH"/>
    <property type="match status" value="1"/>
</dbReference>
<reference evidence="4 5" key="1">
    <citation type="submission" date="2019-09" db="EMBL/GenBank/DDBJ databases">
        <title>Distinct polysaccharide growth profiles of human intestinal Prevotella copri isolates.</title>
        <authorList>
            <person name="Fehlner-Peach H."/>
            <person name="Magnabosco C."/>
            <person name="Raghavan V."/>
            <person name="Scher J.U."/>
            <person name="Tett A."/>
            <person name="Cox L.M."/>
            <person name="Gottsegen C."/>
            <person name="Watters A."/>
            <person name="Wiltshire- Gordon J.D."/>
            <person name="Segata N."/>
            <person name="Bonneau R."/>
            <person name="Littman D.R."/>
        </authorList>
    </citation>
    <scope>NUCLEOTIDE SEQUENCE [LARGE SCALE GENOMIC DNA]</scope>
    <source>
        <strain evidence="5">iAA917</strain>
    </source>
</reference>
<dbReference type="Gene3D" id="3.40.50.2020">
    <property type="match status" value="1"/>
</dbReference>
<name>A0A6G1VI95_9BACT</name>
<protein>
    <submittedName>
        <fullName evidence="4">ComF family protein</fullName>
    </submittedName>
</protein>
<proteinExistence type="inferred from homology"/>
<feature type="domain" description="Double zinc ribbon" evidence="3">
    <location>
        <begin position="9"/>
        <end position="44"/>
    </location>
</feature>
<dbReference type="SUPFAM" id="SSF53271">
    <property type="entry name" value="PRTase-like"/>
    <property type="match status" value="1"/>
</dbReference>
<dbReference type="InterPro" id="IPR029057">
    <property type="entry name" value="PRTase-like"/>
</dbReference>
<dbReference type="CDD" id="cd06223">
    <property type="entry name" value="PRTases_typeI"/>
    <property type="match status" value="1"/>
</dbReference>
<dbReference type="EMBL" id="VZAH01000014">
    <property type="protein sequence ID" value="MQP13149.1"/>
    <property type="molecule type" value="Genomic_DNA"/>
</dbReference>
<evidence type="ECO:0000259" key="2">
    <source>
        <dbReference type="Pfam" id="PF00156"/>
    </source>
</evidence>